<evidence type="ECO:0000313" key="2">
    <source>
        <dbReference type="Proteomes" id="UP001318682"/>
    </source>
</evidence>
<dbReference type="RefSeq" id="WP_187431681.1">
    <property type="nucleotide sequence ID" value="NZ_CP143423.1"/>
</dbReference>
<name>A0ABZ2BS21_9RHOB</name>
<dbReference type="InterPro" id="IPR054197">
    <property type="entry name" value="DUF6902"/>
</dbReference>
<dbReference type="Proteomes" id="UP001318682">
    <property type="component" value="Chromosome"/>
</dbReference>
<organism evidence="1 2">
    <name type="scientific">Roseobacter fucihabitans</name>
    <dbReference type="NCBI Taxonomy" id="1537242"/>
    <lineage>
        <taxon>Bacteria</taxon>
        <taxon>Pseudomonadati</taxon>
        <taxon>Pseudomonadota</taxon>
        <taxon>Alphaproteobacteria</taxon>
        <taxon>Rhodobacterales</taxon>
        <taxon>Roseobacteraceae</taxon>
        <taxon>Roseobacter</taxon>
    </lineage>
</organism>
<gene>
    <name evidence="1" type="ORF">ROLI_018960</name>
</gene>
<sequence length="347" mass="39028">MSNVISLGLPHRPNLAQRQALLMHNFAHNRRGKEDVFWLKENAEILNMLATSGALLGTEALAPYRDIYDSLEEKLKFFPQYYRFLMSICLDLEDLGMGSGKGTALCDWAVRSGLAEAELSDLQRAEALRLVARRGFKGDDPALTERLHRFMNRPQTFVLPNKKAAYELTHIVFYLSDYGVVNPQLSPAAITSLEFVGLLAYLDQDLDLLAEVCVALRFAGHLPSAIWEDWVGAEMSGFILQSQGSGQGDVYHTYLVTSWWAEFAERPSFPGVPAQNGLHITRHASRQGPLRAMSEYMFNLGTARRGDWEVMRQEMSDIVGQDGLDILCGAEQSCERFGEFFEGFARY</sequence>
<dbReference type="EMBL" id="CP143423">
    <property type="protein sequence ID" value="WVX48814.1"/>
    <property type="molecule type" value="Genomic_DNA"/>
</dbReference>
<dbReference type="Pfam" id="PF21843">
    <property type="entry name" value="DUF6902"/>
    <property type="match status" value="1"/>
</dbReference>
<accession>A0ABZ2BS21</accession>
<evidence type="ECO:0000313" key="1">
    <source>
        <dbReference type="EMBL" id="WVX48814.1"/>
    </source>
</evidence>
<keyword evidence="2" id="KW-1185">Reference proteome</keyword>
<protein>
    <submittedName>
        <fullName evidence="1">Uncharacterized protein</fullName>
    </submittedName>
</protein>
<proteinExistence type="predicted"/>
<reference evidence="2" key="2">
    <citation type="submission" date="2024-01" db="EMBL/GenBank/DDBJ databases">
        <title>Roseobacter fucihabitans sp. nov., isolated from the brown alga Fucus spiralis.</title>
        <authorList>
            <person name="Hahnke S."/>
            <person name="Berger M."/>
            <person name="Schlingloff A."/>
            <person name="Athale I."/>
            <person name="Neumann-Schaal M."/>
            <person name="Adenaya A."/>
            <person name="Poehlein A."/>
            <person name="Daniel R."/>
            <person name="Pertersen J."/>
            <person name="Brinkhoff T."/>
        </authorList>
    </citation>
    <scope>NUCLEOTIDE SEQUENCE [LARGE SCALE GENOMIC DNA]</scope>
    <source>
        <strain evidence="2">B14</strain>
    </source>
</reference>
<reference evidence="1 2" key="1">
    <citation type="submission" date="2015-07" db="EMBL/GenBank/DDBJ databases">
        <authorList>
            <person name="Voget S."/>
            <person name="Dogs M."/>
            <person name="Brinkhoff T.H."/>
            <person name="Daniel R."/>
        </authorList>
    </citation>
    <scope>NUCLEOTIDE SEQUENCE [LARGE SCALE GENOMIC DNA]</scope>
    <source>
        <strain evidence="1 2">B14</strain>
    </source>
</reference>